<accession>A0ABT8ANZ1</accession>
<feature type="transmembrane region" description="Helical" evidence="1">
    <location>
        <begin position="179"/>
        <end position="201"/>
    </location>
</feature>
<feature type="transmembrane region" description="Helical" evidence="1">
    <location>
        <begin position="107"/>
        <end position="124"/>
    </location>
</feature>
<keyword evidence="1" id="KW-0812">Transmembrane</keyword>
<dbReference type="GO" id="GO:0016746">
    <property type="term" value="F:acyltransferase activity"/>
    <property type="evidence" value="ECO:0007669"/>
    <property type="project" value="UniProtKB-KW"/>
</dbReference>
<dbReference type="InterPro" id="IPR002656">
    <property type="entry name" value="Acyl_transf_3_dom"/>
</dbReference>
<feature type="transmembrane region" description="Helical" evidence="1">
    <location>
        <begin position="278"/>
        <end position="295"/>
    </location>
</feature>
<feature type="transmembrane region" description="Helical" evidence="1">
    <location>
        <begin position="221"/>
        <end position="242"/>
    </location>
</feature>
<feature type="transmembrane region" description="Helical" evidence="1">
    <location>
        <begin position="65"/>
        <end position="87"/>
    </location>
</feature>
<protein>
    <submittedName>
        <fullName evidence="3">Acyltransferase</fullName>
        <ecNumber evidence="3">2.3.-.-</ecNumber>
    </submittedName>
</protein>
<keyword evidence="1" id="KW-1133">Transmembrane helix</keyword>
<keyword evidence="3" id="KW-0808">Transferase</keyword>
<feature type="domain" description="Acyltransferase 3" evidence="2">
    <location>
        <begin position="27"/>
        <end position="355"/>
    </location>
</feature>
<dbReference type="PANTHER" id="PTHR23028:SF131">
    <property type="entry name" value="BLR2367 PROTEIN"/>
    <property type="match status" value="1"/>
</dbReference>
<evidence type="ECO:0000259" key="2">
    <source>
        <dbReference type="Pfam" id="PF01757"/>
    </source>
</evidence>
<evidence type="ECO:0000313" key="3">
    <source>
        <dbReference type="EMBL" id="MDN3571613.1"/>
    </source>
</evidence>
<feature type="transmembrane region" description="Helical" evidence="1">
    <location>
        <begin position="332"/>
        <end position="357"/>
    </location>
</feature>
<evidence type="ECO:0000256" key="1">
    <source>
        <dbReference type="SAM" id="Phobius"/>
    </source>
</evidence>
<gene>
    <name evidence="3" type="ORF">QWZ18_13385</name>
</gene>
<name>A0ABT8ANZ1_9HYPH</name>
<comment type="caution">
    <text evidence="3">The sequence shown here is derived from an EMBL/GenBank/DDBJ whole genome shotgun (WGS) entry which is preliminary data.</text>
</comment>
<keyword evidence="4" id="KW-1185">Reference proteome</keyword>
<proteinExistence type="predicted"/>
<dbReference type="EC" id="2.3.-.-" evidence="3"/>
<dbReference type="InterPro" id="IPR050879">
    <property type="entry name" value="Acyltransferase_3"/>
</dbReference>
<feature type="transmembrane region" description="Helical" evidence="1">
    <location>
        <begin position="254"/>
        <end position="272"/>
    </location>
</feature>
<dbReference type="EMBL" id="JAUFPT010000041">
    <property type="protein sequence ID" value="MDN3571613.1"/>
    <property type="molecule type" value="Genomic_DNA"/>
</dbReference>
<feature type="transmembrane region" description="Helical" evidence="1">
    <location>
        <begin position="34"/>
        <end position="53"/>
    </location>
</feature>
<organism evidence="3 4">
    <name type="scientific">Methylobacterium longum</name>
    <dbReference type="NCBI Taxonomy" id="767694"/>
    <lineage>
        <taxon>Bacteria</taxon>
        <taxon>Pseudomonadati</taxon>
        <taxon>Pseudomonadota</taxon>
        <taxon>Alphaproteobacteria</taxon>
        <taxon>Hyphomicrobiales</taxon>
        <taxon>Methylobacteriaceae</taxon>
        <taxon>Methylobacterium</taxon>
    </lineage>
</organism>
<dbReference type="PANTHER" id="PTHR23028">
    <property type="entry name" value="ACETYLTRANSFERASE"/>
    <property type="match status" value="1"/>
</dbReference>
<evidence type="ECO:0000313" key="4">
    <source>
        <dbReference type="Proteomes" id="UP001244297"/>
    </source>
</evidence>
<keyword evidence="1" id="KW-0472">Membrane</keyword>
<dbReference type="RefSeq" id="WP_238291765.1">
    <property type="nucleotide sequence ID" value="NZ_BPQS01000045.1"/>
</dbReference>
<feature type="transmembrane region" description="Helical" evidence="1">
    <location>
        <begin position="307"/>
        <end position="326"/>
    </location>
</feature>
<sequence>MTDSYFATEYKTISREDKIVLAPRRLDYLESLRGLAALFVFLHHHYMTAPIFLDVVRLTPLRFLINGRSSVIFFFVLSGFVIVYGIANSSRKFSYPNFVLRRIIRIYLPYAASGLIAIVCYFMLHPKPLFDTAITFNEMWSEHLRLGTVAQFLLLAGTPAANTINSVAWSLVYELRISLLLPLLFLLGIRIPWVLWLFVVVELVANRFRQDSVPFHGTDVFSSLDVTVHFVLPFVLGIFLAIRFSRGAIPDLDATPIRAGFLLCVALILLMIFRDESASLGAAILLFVALGWRKFQDVLRWPLLIKLGTISYSLYLTHAIVLQVMVRAFHGAIPLGVSLALSLVASIGVAIVFYRFVEKPTHRLSQWVGQQAVPSRSGRPSGRAE</sequence>
<keyword evidence="3" id="KW-0012">Acyltransferase</keyword>
<dbReference type="Proteomes" id="UP001244297">
    <property type="component" value="Unassembled WGS sequence"/>
</dbReference>
<dbReference type="Pfam" id="PF01757">
    <property type="entry name" value="Acyl_transf_3"/>
    <property type="match status" value="1"/>
</dbReference>
<reference evidence="4" key="1">
    <citation type="journal article" date="2019" name="Int. J. Syst. Evol. Microbiol.">
        <title>The Global Catalogue of Microorganisms (GCM) 10K type strain sequencing project: providing services to taxonomists for standard genome sequencing and annotation.</title>
        <authorList>
            <consortium name="The Broad Institute Genomics Platform"/>
            <consortium name="The Broad Institute Genome Sequencing Center for Infectious Disease"/>
            <person name="Wu L."/>
            <person name="Ma J."/>
        </authorList>
    </citation>
    <scope>NUCLEOTIDE SEQUENCE [LARGE SCALE GENOMIC DNA]</scope>
    <source>
        <strain evidence="4">CECT 7806</strain>
    </source>
</reference>
<feature type="transmembrane region" description="Helical" evidence="1">
    <location>
        <begin position="144"/>
        <end position="172"/>
    </location>
</feature>